<protein>
    <submittedName>
        <fullName evidence="5">Unannotated protein</fullName>
    </submittedName>
</protein>
<dbReference type="AlphaFoldDB" id="A0A6J6SXT9"/>
<dbReference type="InterPro" id="IPR014756">
    <property type="entry name" value="Ig_E-set"/>
</dbReference>
<keyword evidence="1" id="KW-0378">Hydrolase</keyword>
<evidence type="ECO:0000313" key="4">
    <source>
        <dbReference type="EMBL" id="CAB4666515.1"/>
    </source>
</evidence>
<feature type="domain" description="Glycosyl hydrolase family 13 catalytic" evidence="3">
    <location>
        <begin position="131"/>
        <end position="521"/>
    </location>
</feature>
<proteinExistence type="predicted"/>
<dbReference type="PANTHER" id="PTHR10357:SF210">
    <property type="entry name" value="MALTODEXTRIN GLUCOSIDASE"/>
    <property type="match status" value="1"/>
</dbReference>
<dbReference type="Gene3D" id="3.20.20.80">
    <property type="entry name" value="Glycosidases"/>
    <property type="match status" value="1"/>
</dbReference>
<dbReference type="EMBL" id="CAFBLE010000001">
    <property type="protein sequence ID" value="CAB4855603.1"/>
    <property type="molecule type" value="Genomic_DNA"/>
</dbReference>
<dbReference type="SMART" id="SM00642">
    <property type="entry name" value="Aamy"/>
    <property type="match status" value="1"/>
</dbReference>
<dbReference type="InterPro" id="IPR017853">
    <property type="entry name" value="GH"/>
</dbReference>
<dbReference type="InterPro" id="IPR013783">
    <property type="entry name" value="Ig-like_fold"/>
</dbReference>
<sequence>MKQASPLPHHDGSELYVSNSAPKIGDKVELKIRVPTGDNPLAVHVRLFHDGEPRTFALKKGASTKIETWWSAKVEILNPVTHYRFMLVDKGSYRWLNGEGVFKHDVVDREDFQIIAKPAYPEWIKSAVFYQIFPDRFASSGEKRPLPAWAVPREWNTLPAGRSKVTGQEFYGGDFAGVAEQLGHLESLGVNAIYFTPYFPARSTHRYDATSFDEADPLLGGNKGFIEFANTAHAHGFRIMGDLTSNHCGAGHDWLQKALKKSRSPEREFFYWDKSVDHGYVGWWGLASLPKLNYNSQLLREKMYAGANSIVKKWLKPPFNADGWRIDVGNMTGRYRDEDLNQEVARGIRKAMDEVNPDAWLVAENADHAPSDLDGFGWHGTMNYVGFARPLWSWLSKSADFADNFLGLPSKIPSFSGEGAVTMLRSFSAGIPWRSFTASMLLLDSHDTARFRNVVGKDRERHLAGATALLTYPGVPSIFAGDEIGLEGEWGEDARRTINWEERKGWDQILFAGFKELIALRKKSHALTHGGLRWVKVTADSICYLRESKKESVVVYISRKGGKHSVDLKPYGYSVAATLYGAQAKGAVISFSSKGATSGIWRVK</sequence>
<gene>
    <name evidence="4" type="ORF">UFOPK2289_00869</name>
    <name evidence="5" type="ORF">UFOPK2822_00079</name>
    <name evidence="6" type="ORF">UFOPK3346_00094</name>
    <name evidence="7" type="ORF">UFOPK3670_00510</name>
    <name evidence="8" type="ORF">UFOPK4308_00594</name>
</gene>
<dbReference type="GO" id="GO:0005975">
    <property type="term" value="P:carbohydrate metabolic process"/>
    <property type="evidence" value="ECO:0007669"/>
    <property type="project" value="InterPro"/>
</dbReference>
<dbReference type="SUPFAM" id="SSF81296">
    <property type="entry name" value="E set domains"/>
    <property type="match status" value="1"/>
</dbReference>
<name>A0A6J6SXT9_9ZZZZ</name>
<evidence type="ECO:0000313" key="7">
    <source>
        <dbReference type="EMBL" id="CAB4918675.1"/>
    </source>
</evidence>
<organism evidence="5">
    <name type="scientific">freshwater metagenome</name>
    <dbReference type="NCBI Taxonomy" id="449393"/>
    <lineage>
        <taxon>unclassified sequences</taxon>
        <taxon>metagenomes</taxon>
        <taxon>ecological metagenomes</taxon>
    </lineage>
</organism>
<keyword evidence="2" id="KW-0326">Glycosidase</keyword>
<dbReference type="EMBL" id="CAEZWT010000022">
    <property type="protein sequence ID" value="CAB4666515.1"/>
    <property type="molecule type" value="Genomic_DNA"/>
</dbReference>
<dbReference type="Gene3D" id="2.60.40.10">
    <property type="entry name" value="Immunoglobulins"/>
    <property type="match status" value="1"/>
</dbReference>
<dbReference type="InterPro" id="IPR006047">
    <property type="entry name" value="GH13_cat_dom"/>
</dbReference>
<dbReference type="Pfam" id="PF00128">
    <property type="entry name" value="Alpha-amylase"/>
    <property type="match status" value="1"/>
</dbReference>
<dbReference type="CDD" id="cd02857">
    <property type="entry name" value="E_set_CDase_PDE_N"/>
    <property type="match status" value="1"/>
</dbReference>
<dbReference type="EMBL" id="CAFBMV010000003">
    <property type="protein sequence ID" value="CAB4918675.1"/>
    <property type="molecule type" value="Genomic_DNA"/>
</dbReference>
<reference evidence="5" key="1">
    <citation type="submission" date="2020-05" db="EMBL/GenBank/DDBJ databases">
        <authorList>
            <person name="Chiriac C."/>
            <person name="Salcher M."/>
            <person name="Ghai R."/>
            <person name="Kavagutti S V."/>
        </authorList>
    </citation>
    <scope>NUCLEOTIDE SEQUENCE</scope>
</reference>
<dbReference type="PANTHER" id="PTHR10357">
    <property type="entry name" value="ALPHA-AMYLASE FAMILY MEMBER"/>
    <property type="match status" value="1"/>
</dbReference>
<dbReference type="GO" id="GO:0004553">
    <property type="term" value="F:hydrolase activity, hydrolyzing O-glycosyl compounds"/>
    <property type="evidence" value="ECO:0007669"/>
    <property type="project" value="InterPro"/>
</dbReference>
<accession>A0A6J6SXT9</accession>
<dbReference type="EMBL" id="CAEZZC010000001">
    <property type="protein sequence ID" value="CAB4739640.1"/>
    <property type="molecule type" value="Genomic_DNA"/>
</dbReference>
<evidence type="ECO:0000256" key="1">
    <source>
        <dbReference type="ARBA" id="ARBA00022801"/>
    </source>
</evidence>
<evidence type="ECO:0000256" key="2">
    <source>
        <dbReference type="ARBA" id="ARBA00023295"/>
    </source>
</evidence>
<dbReference type="SUPFAM" id="SSF51445">
    <property type="entry name" value="(Trans)glycosidases"/>
    <property type="match status" value="1"/>
</dbReference>
<evidence type="ECO:0000313" key="6">
    <source>
        <dbReference type="EMBL" id="CAB4855603.1"/>
    </source>
</evidence>
<dbReference type="EMBL" id="CAFBQL010000003">
    <property type="protein sequence ID" value="CAB5056360.1"/>
    <property type="molecule type" value="Genomic_DNA"/>
</dbReference>
<evidence type="ECO:0000313" key="5">
    <source>
        <dbReference type="EMBL" id="CAB4739640.1"/>
    </source>
</evidence>
<dbReference type="InterPro" id="IPR004185">
    <property type="entry name" value="Glyco_hydro_13_lg-like_dom"/>
</dbReference>
<evidence type="ECO:0000259" key="3">
    <source>
        <dbReference type="SMART" id="SM00642"/>
    </source>
</evidence>
<evidence type="ECO:0000313" key="8">
    <source>
        <dbReference type="EMBL" id="CAB5056360.1"/>
    </source>
</evidence>
<dbReference type="CDD" id="cd11338">
    <property type="entry name" value="AmyAc_CMD"/>
    <property type="match status" value="1"/>
</dbReference>